<evidence type="ECO:0008006" key="4">
    <source>
        <dbReference type="Google" id="ProtNLM"/>
    </source>
</evidence>
<keyword evidence="1" id="KW-0732">Signal</keyword>
<evidence type="ECO:0000313" key="3">
    <source>
        <dbReference type="Proteomes" id="UP000829194"/>
    </source>
</evidence>
<gene>
    <name evidence="2" type="ORF">MOV92_22365</name>
</gene>
<feature type="signal peptide" evidence="1">
    <location>
        <begin position="1"/>
        <end position="20"/>
    </location>
</feature>
<evidence type="ECO:0000313" key="2">
    <source>
        <dbReference type="EMBL" id="UNP29179.1"/>
    </source>
</evidence>
<reference evidence="2 3" key="1">
    <citation type="submission" date="2022-03" db="EMBL/GenBank/DDBJ databases">
        <title>Complete genome sequence of Lysobacter capsici VKM B-2533 and Lysobacter gummosus 10.1.1, promising sources of lytic agents.</title>
        <authorList>
            <person name="Tarlachkov S.V."/>
            <person name="Kudryakova I.V."/>
            <person name="Afoshin A.S."/>
            <person name="Leontyevskaya E.A."/>
            <person name="Leontyevskaya N.V."/>
        </authorList>
    </citation>
    <scope>NUCLEOTIDE SEQUENCE [LARGE SCALE GENOMIC DNA]</scope>
    <source>
        <strain evidence="2 3">10.1.1</strain>
    </source>
</reference>
<evidence type="ECO:0000256" key="1">
    <source>
        <dbReference type="SAM" id="SignalP"/>
    </source>
</evidence>
<sequence length="197" mass="21697">MKLRTFLFAFWVMMSVACQASPSTHHTPHVSIQLQKRIVVKGADPTFHDPVILPAGPTGSADNPSSINAAEKILLSGLSDKIIEAMRTTFIRSCKQTCDVSRQDFWNDFLKDADGVEIEPGYSLGDYMSSLERELSTRWRLSAPCEAGAKLCIEINKKIGTSGYMSAHAILRKLSARTAGVSMSLQEAQDSLDNMRD</sequence>
<keyword evidence="3" id="KW-1185">Reference proteome</keyword>
<accession>A0ABY3X9E0</accession>
<protein>
    <recommendedName>
        <fullName evidence="4">Lipoprotein</fullName>
    </recommendedName>
</protein>
<name>A0ABY3X9E0_9GAMM</name>
<organism evidence="2 3">
    <name type="scientific">Lysobacter gummosus</name>
    <dbReference type="NCBI Taxonomy" id="262324"/>
    <lineage>
        <taxon>Bacteria</taxon>
        <taxon>Pseudomonadati</taxon>
        <taxon>Pseudomonadota</taxon>
        <taxon>Gammaproteobacteria</taxon>
        <taxon>Lysobacterales</taxon>
        <taxon>Lysobacteraceae</taxon>
        <taxon>Lysobacter</taxon>
    </lineage>
</organism>
<dbReference type="RefSeq" id="WP_148649075.1">
    <property type="nucleotide sequence ID" value="NZ_CP011131.1"/>
</dbReference>
<dbReference type="EMBL" id="CP093547">
    <property type="protein sequence ID" value="UNP29179.1"/>
    <property type="molecule type" value="Genomic_DNA"/>
</dbReference>
<dbReference type="PROSITE" id="PS51257">
    <property type="entry name" value="PROKAR_LIPOPROTEIN"/>
    <property type="match status" value="1"/>
</dbReference>
<feature type="chain" id="PRO_5046486039" description="Lipoprotein" evidence="1">
    <location>
        <begin position="21"/>
        <end position="197"/>
    </location>
</feature>
<dbReference type="Proteomes" id="UP000829194">
    <property type="component" value="Chromosome"/>
</dbReference>
<proteinExistence type="predicted"/>